<evidence type="ECO:0000256" key="9">
    <source>
        <dbReference type="ARBA" id="ARBA00047665"/>
    </source>
</evidence>
<dbReference type="GO" id="GO:0008168">
    <property type="term" value="F:methyltransferase activity"/>
    <property type="evidence" value="ECO:0007669"/>
    <property type="project" value="UniProtKB-KW"/>
</dbReference>
<evidence type="ECO:0000256" key="2">
    <source>
        <dbReference type="ARBA" id="ARBA00004173"/>
    </source>
</evidence>
<protein>
    <recommendedName>
        <fullName evidence="11">Aminomethyltransferase</fullName>
        <ecNumber evidence="11">2.1.2.10</ecNumber>
    </recommendedName>
    <alternativeName>
        <fullName evidence="11">Glycine cleavage system T protein</fullName>
    </alternativeName>
</protein>
<dbReference type="PANTHER" id="PTHR43757:SF16">
    <property type="entry name" value="AMINOMETHYLTRANSFERASE, MITOCHONDRIAL"/>
    <property type="match status" value="1"/>
</dbReference>
<proteinExistence type="inferred from homology"/>
<dbReference type="EC" id="2.1.2.10" evidence="11"/>
<comment type="subunit">
    <text evidence="4 11">The glycine cleavage system is composed of four proteins: P, T, L and H.</text>
</comment>
<evidence type="ECO:0000259" key="13">
    <source>
        <dbReference type="Pfam" id="PF08669"/>
    </source>
</evidence>
<feature type="binding site" evidence="10">
    <location>
        <position position="248"/>
    </location>
    <ligand>
        <name>substrate</name>
    </ligand>
</feature>
<dbReference type="PIRSF" id="PIRSF006487">
    <property type="entry name" value="GcvT"/>
    <property type="match status" value="1"/>
</dbReference>
<dbReference type="Gene3D" id="2.40.30.110">
    <property type="entry name" value="Aminomethyltransferase beta-barrel domains"/>
    <property type="match status" value="1"/>
</dbReference>
<dbReference type="InterPro" id="IPR006222">
    <property type="entry name" value="GCVT_N"/>
</dbReference>
<evidence type="ECO:0000256" key="10">
    <source>
        <dbReference type="PIRSR" id="PIRSR006487-1"/>
    </source>
</evidence>
<dbReference type="Gene3D" id="4.10.1250.10">
    <property type="entry name" value="Aminomethyltransferase fragment"/>
    <property type="match status" value="1"/>
</dbReference>
<dbReference type="GO" id="GO:0006546">
    <property type="term" value="P:glycine catabolic process"/>
    <property type="evidence" value="ECO:0007669"/>
    <property type="project" value="InterPro"/>
</dbReference>
<comment type="catalytic activity">
    <reaction evidence="9 11">
        <text>N(6)-[(R)-S(8)-aminomethyldihydrolipoyl]-L-lysyl-[protein] + (6S)-5,6,7,8-tetrahydrofolate = N(6)-[(R)-dihydrolipoyl]-L-lysyl-[protein] + (6R)-5,10-methylene-5,6,7,8-tetrahydrofolate + NH4(+)</text>
        <dbReference type="Rhea" id="RHEA:16945"/>
        <dbReference type="Rhea" id="RHEA-COMP:10475"/>
        <dbReference type="Rhea" id="RHEA-COMP:10492"/>
        <dbReference type="ChEBI" id="CHEBI:15636"/>
        <dbReference type="ChEBI" id="CHEBI:28938"/>
        <dbReference type="ChEBI" id="CHEBI:57453"/>
        <dbReference type="ChEBI" id="CHEBI:83100"/>
        <dbReference type="ChEBI" id="CHEBI:83143"/>
        <dbReference type="EC" id="2.1.2.10"/>
    </reaction>
</comment>
<dbReference type="Pfam" id="PF01571">
    <property type="entry name" value="GCV_T"/>
    <property type="match status" value="1"/>
</dbReference>
<keyword evidence="5 11" id="KW-0032">Aminotransferase</keyword>
<evidence type="ECO:0000256" key="6">
    <source>
        <dbReference type="ARBA" id="ARBA00022679"/>
    </source>
</evidence>
<dbReference type="SUPFAM" id="SSF101790">
    <property type="entry name" value="Aminomethyltransferase beta-barrel domain"/>
    <property type="match status" value="1"/>
</dbReference>
<evidence type="ECO:0000256" key="1">
    <source>
        <dbReference type="ARBA" id="ARBA00003631"/>
    </source>
</evidence>
<dbReference type="InterPro" id="IPR029043">
    <property type="entry name" value="GcvT/YgfZ_C"/>
</dbReference>
<evidence type="ECO:0000256" key="7">
    <source>
        <dbReference type="ARBA" id="ARBA00022946"/>
    </source>
</evidence>
<dbReference type="Gene3D" id="3.30.1360.120">
    <property type="entry name" value="Probable tRNA modification gtpase trme, domain 1"/>
    <property type="match status" value="1"/>
</dbReference>
<dbReference type="PANTHER" id="PTHR43757">
    <property type="entry name" value="AMINOMETHYLTRANSFERASE"/>
    <property type="match status" value="1"/>
</dbReference>
<dbReference type="AlphaFoldDB" id="A0A8D8SC55"/>
<evidence type="ECO:0000256" key="11">
    <source>
        <dbReference type="RuleBase" id="RU003981"/>
    </source>
</evidence>
<feature type="domain" description="GCVT N-terminal" evidence="12">
    <location>
        <begin position="51"/>
        <end position="310"/>
    </location>
</feature>
<dbReference type="FunFam" id="4.10.1250.10:FF:000002">
    <property type="entry name" value="Aminomethyltransferase"/>
    <property type="match status" value="1"/>
</dbReference>
<comment type="similarity">
    <text evidence="3 11">Belongs to the GcvT family.</text>
</comment>
<name>A0A8D8SC55_9HEMI</name>
<evidence type="ECO:0000256" key="8">
    <source>
        <dbReference type="ARBA" id="ARBA00023128"/>
    </source>
</evidence>
<dbReference type="EMBL" id="HBUF01215513">
    <property type="protein sequence ID" value="CAG6666998.1"/>
    <property type="molecule type" value="Transcribed_RNA"/>
</dbReference>
<organism evidence="14">
    <name type="scientific">Cacopsylla melanoneura</name>
    <dbReference type="NCBI Taxonomy" id="428564"/>
    <lineage>
        <taxon>Eukaryota</taxon>
        <taxon>Metazoa</taxon>
        <taxon>Ecdysozoa</taxon>
        <taxon>Arthropoda</taxon>
        <taxon>Hexapoda</taxon>
        <taxon>Insecta</taxon>
        <taxon>Pterygota</taxon>
        <taxon>Neoptera</taxon>
        <taxon>Paraneoptera</taxon>
        <taxon>Hemiptera</taxon>
        <taxon>Sternorrhyncha</taxon>
        <taxon>Psylloidea</taxon>
        <taxon>Psyllidae</taxon>
        <taxon>Psyllinae</taxon>
        <taxon>Cacopsylla</taxon>
    </lineage>
</organism>
<dbReference type="FunFam" id="3.30.70.1400:FF:000001">
    <property type="entry name" value="Aminomethyltransferase"/>
    <property type="match status" value="1"/>
</dbReference>
<keyword evidence="7 11" id="KW-0809">Transit peptide</keyword>
<evidence type="ECO:0000259" key="12">
    <source>
        <dbReference type="Pfam" id="PF01571"/>
    </source>
</evidence>
<dbReference type="NCBIfam" id="NF001567">
    <property type="entry name" value="PRK00389.1"/>
    <property type="match status" value="1"/>
</dbReference>
<dbReference type="GO" id="GO:0032259">
    <property type="term" value="P:methylation"/>
    <property type="evidence" value="ECO:0007669"/>
    <property type="project" value="UniProtKB-KW"/>
</dbReference>
<dbReference type="GO" id="GO:0008483">
    <property type="term" value="F:transaminase activity"/>
    <property type="evidence" value="ECO:0007669"/>
    <property type="project" value="UniProtKB-KW"/>
</dbReference>
<feature type="domain" description="Aminomethyltransferase C-terminal" evidence="13">
    <location>
        <begin position="334"/>
        <end position="411"/>
    </location>
</feature>
<evidence type="ECO:0000313" key="14">
    <source>
        <dbReference type="EMBL" id="CAG6666996.1"/>
    </source>
</evidence>
<dbReference type="NCBIfam" id="TIGR00528">
    <property type="entry name" value="gcvT"/>
    <property type="match status" value="1"/>
</dbReference>
<evidence type="ECO:0000256" key="5">
    <source>
        <dbReference type="ARBA" id="ARBA00022576"/>
    </source>
</evidence>
<dbReference type="InterPro" id="IPR027266">
    <property type="entry name" value="TrmE/GcvT-like"/>
</dbReference>
<dbReference type="InterPro" id="IPR028896">
    <property type="entry name" value="GcvT/YgfZ/DmdA"/>
</dbReference>
<keyword evidence="8 11" id="KW-0496">Mitochondrion</keyword>
<dbReference type="GO" id="GO:0005739">
    <property type="term" value="C:mitochondrion"/>
    <property type="evidence" value="ECO:0007669"/>
    <property type="project" value="UniProtKB-SubCell"/>
</dbReference>
<keyword evidence="14" id="KW-0489">Methyltransferase</keyword>
<reference evidence="14" key="1">
    <citation type="submission" date="2021-05" db="EMBL/GenBank/DDBJ databases">
        <authorList>
            <person name="Alioto T."/>
            <person name="Alioto T."/>
            <person name="Gomez Garrido J."/>
        </authorList>
    </citation>
    <scope>NUCLEOTIDE SEQUENCE</scope>
</reference>
<dbReference type="Pfam" id="PF08669">
    <property type="entry name" value="GCV_T_C"/>
    <property type="match status" value="1"/>
</dbReference>
<dbReference type="InterPro" id="IPR013977">
    <property type="entry name" value="GcvT_C"/>
</dbReference>
<evidence type="ECO:0000256" key="3">
    <source>
        <dbReference type="ARBA" id="ARBA00008609"/>
    </source>
</evidence>
<sequence length="425" mass="46263">MVHIVTWDVDCQFTLNMFSKLVLNKSTLNRHLSTLKRCCSSSGGGEQKTPLYELHQKHGGKMVPFAGFTMPVQYGSHSISASHLHTRSKLSVFDVSHMLQTVVRGKHCQEWVESICVADVQGLESGKGTLSLFTNEAGGIVDDLIVTKTSEDSLFLVSNASRRQVDMELMLEAQKRFTLQGKDVHLSFLPVSERGLIAIQGPLCASILQNLINIDLSTLYFMSSTPCILAGVECRVTRAGYTGEDGVEISAPAGDCEHLVGALLENEDVKLAGLGARDSLRLEAGLCLYGNDMDETTTPVEAGLTWTIGKRRRESLGFPGARIILDQIKTGVSRKRTGFTSTGAPIRGGYEIVNSKGEPIGVVTSGCPSPSLKKNIAMGYIEPAYSKAEGLRVRVRDKLVDVTLSKMPFVKSNYYTLPKQAKSKS</sequence>
<comment type="subcellular location">
    <subcellularLocation>
        <location evidence="2 11">Mitochondrion</location>
    </subcellularLocation>
</comment>
<dbReference type="InterPro" id="IPR006223">
    <property type="entry name" value="GcvT"/>
</dbReference>
<dbReference type="GO" id="GO:0005960">
    <property type="term" value="C:glycine cleavage complex"/>
    <property type="evidence" value="ECO:0007669"/>
    <property type="project" value="InterPro"/>
</dbReference>
<comment type="function">
    <text evidence="1 11">The glycine cleavage system catalyzes the degradation of glycine.</text>
</comment>
<dbReference type="GO" id="GO:0004047">
    <property type="term" value="F:aminomethyltransferase activity"/>
    <property type="evidence" value="ECO:0007669"/>
    <property type="project" value="UniProtKB-EC"/>
</dbReference>
<accession>A0A8D8SC55</accession>
<evidence type="ECO:0000256" key="4">
    <source>
        <dbReference type="ARBA" id="ARBA00011690"/>
    </source>
</evidence>
<keyword evidence="6 11" id="KW-0808">Transferase</keyword>
<dbReference type="EMBL" id="HBUF01215512">
    <property type="protein sequence ID" value="CAG6666996.1"/>
    <property type="molecule type" value="Transcribed_RNA"/>
</dbReference>
<dbReference type="Gene3D" id="3.30.70.1400">
    <property type="entry name" value="Aminomethyltransferase beta-barrel domains"/>
    <property type="match status" value="1"/>
</dbReference>
<dbReference type="SUPFAM" id="SSF103025">
    <property type="entry name" value="Folate-binding domain"/>
    <property type="match status" value="1"/>
</dbReference>